<evidence type="ECO:0000313" key="2">
    <source>
        <dbReference type="Proteomes" id="UP000886741"/>
    </source>
</evidence>
<comment type="caution">
    <text evidence="1">The sequence shown here is derived from an EMBL/GenBank/DDBJ whole genome shotgun (WGS) entry which is preliminary data.</text>
</comment>
<dbReference type="AlphaFoldDB" id="A0A9D1F8R8"/>
<protein>
    <submittedName>
        <fullName evidence="1">Uncharacterized protein</fullName>
    </submittedName>
</protein>
<proteinExistence type="predicted"/>
<gene>
    <name evidence="1" type="ORF">IAA83_03430</name>
</gene>
<reference evidence="1" key="2">
    <citation type="journal article" date="2021" name="PeerJ">
        <title>Extensive microbial diversity within the chicken gut microbiome revealed by metagenomics and culture.</title>
        <authorList>
            <person name="Gilroy R."/>
            <person name="Ravi A."/>
            <person name="Getino M."/>
            <person name="Pursley I."/>
            <person name="Horton D.L."/>
            <person name="Alikhan N.F."/>
            <person name="Baker D."/>
            <person name="Gharbi K."/>
            <person name="Hall N."/>
            <person name="Watson M."/>
            <person name="Adriaenssens E.M."/>
            <person name="Foster-Nyarko E."/>
            <person name="Jarju S."/>
            <person name="Secka A."/>
            <person name="Antonio M."/>
            <person name="Oren A."/>
            <person name="Chaudhuri R.R."/>
            <person name="La Ragione R."/>
            <person name="Hildebrand F."/>
            <person name="Pallen M.J."/>
        </authorList>
    </citation>
    <scope>NUCLEOTIDE SEQUENCE</scope>
    <source>
        <strain evidence="1">ChiBcec16-1751</strain>
    </source>
</reference>
<evidence type="ECO:0000313" key="1">
    <source>
        <dbReference type="EMBL" id="HIS64408.1"/>
    </source>
</evidence>
<reference evidence="1" key="1">
    <citation type="submission" date="2020-10" db="EMBL/GenBank/DDBJ databases">
        <authorList>
            <person name="Gilroy R."/>
        </authorList>
    </citation>
    <scope>NUCLEOTIDE SEQUENCE</scope>
    <source>
        <strain evidence="1">ChiBcec16-1751</strain>
    </source>
</reference>
<dbReference type="EMBL" id="DVJJ01000053">
    <property type="protein sequence ID" value="HIS64408.1"/>
    <property type="molecule type" value="Genomic_DNA"/>
</dbReference>
<sequence>MNSSSVLSLLVERKDFLVVAVVVEEIYVENCREPCRINGFFSTGPCVFHRKFSQPTVDKIFSFKKPQIFHKNYLTFHKPLWKTFCATNSTAAADKKRPGILVMYAASVARTI</sequence>
<accession>A0A9D1F8R8</accession>
<organism evidence="1 2">
    <name type="scientific">Candidatus Avoscillospira avistercoris</name>
    <dbReference type="NCBI Taxonomy" id="2840707"/>
    <lineage>
        <taxon>Bacteria</taxon>
        <taxon>Bacillati</taxon>
        <taxon>Bacillota</taxon>
        <taxon>Clostridia</taxon>
        <taxon>Eubacteriales</taxon>
        <taxon>Oscillospiraceae</taxon>
        <taxon>Oscillospiraceae incertae sedis</taxon>
        <taxon>Candidatus Avoscillospira</taxon>
    </lineage>
</organism>
<name>A0A9D1F8R8_9FIRM</name>
<dbReference type="Proteomes" id="UP000886741">
    <property type="component" value="Unassembled WGS sequence"/>
</dbReference>